<gene>
    <name evidence="10" type="ORF">VW35_06260</name>
</gene>
<dbReference type="InterPro" id="IPR003918">
    <property type="entry name" value="NADH_UbQ_OxRdtase"/>
</dbReference>
<feature type="transmembrane region" description="Helical" evidence="8">
    <location>
        <begin position="133"/>
        <end position="156"/>
    </location>
</feature>
<protein>
    <submittedName>
        <fullName evidence="10">Monovalent cation/H+ antiporter subunit D</fullName>
    </submittedName>
</protein>
<evidence type="ECO:0000313" key="10">
    <source>
        <dbReference type="EMBL" id="KKB80047.1"/>
    </source>
</evidence>
<feature type="transmembrane region" description="Helical" evidence="8">
    <location>
        <begin position="283"/>
        <end position="306"/>
    </location>
</feature>
<feature type="transmembrane region" description="Helical" evidence="8">
    <location>
        <begin position="444"/>
        <end position="462"/>
    </location>
</feature>
<proteinExistence type="inferred from homology"/>
<evidence type="ECO:0000256" key="1">
    <source>
        <dbReference type="ARBA" id="ARBA00004651"/>
    </source>
</evidence>
<organism evidence="10 11">
    <name type="scientific">Devosia soli</name>
    <dbReference type="NCBI Taxonomy" id="361041"/>
    <lineage>
        <taxon>Bacteria</taxon>
        <taxon>Pseudomonadati</taxon>
        <taxon>Pseudomonadota</taxon>
        <taxon>Alphaproteobacteria</taxon>
        <taxon>Hyphomicrobiales</taxon>
        <taxon>Devosiaceae</taxon>
        <taxon>Devosia</taxon>
    </lineage>
</organism>
<dbReference type="PATRIC" id="fig|361041.3.peg.574"/>
<evidence type="ECO:0000256" key="2">
    <source>
        <dbReference type="ARBA" id="ARBA00005346"/>
    </source>
</evidence>
<evidence type="ECO:0000256" key="8">
    <source>
        <dbReference type="SAM" id="Phobius"/>
    </source>
</evidence>
<dbReference type="RefSeq" id="WP_046142111.1">
    <property type="nucleotide sequence ID" value="NZ_LAJG01000014.1"/>
</dbReference>
<comment type="similarity">
    <text evidence="2">Belongs to the CPA3 antiporters (TC 2.A.63) subunit D family.</text>
</comment>
<evidence type="ECO:0000259" key="9">
    <source>
        <dbReference type="Pfam" id="PF00361"/>
    </source>
</evidence>
<keyword evidence="6 8" id="KW-0472">Membrane</keyword>
<sequence length="534" mass="56251">MAEPMHMAILPILVPMAAMIANLFFNNLRLADRSVWLVRLNIAFGLALLVVAVALLVMLERLGGSLAVVYPLGNWPAPFGIVLVADRLSATMVLVTSVLSLAALIFATARWHARGTNFFPLFHALTMGLNGAFLTGDLFNLFVFFELLLAASYGLALHGGGRNRVKAALHYIAINLVASFLFLIGVALIYGTTGTLNMADIARAVPLIAPEDRGLFDAGAAVLGVAFLIKAGAWPLHFWLPNTYSAAAPPVAALFAVMTKVGFYAILRLWTLVFANSSGPELAFGQGLLMILGIATIAFGSIGALSSKALDRLASYLILVSAGTLLLAVGYNAPGVTSGALFYVVVATLAAGALFLLKDIIDQILPAEAQVLAVSLEIYGDEDENLDDDEEVSRTVPGSATLVTWCFAIAALIMAGLPPLSGFLSKFAMIAAALDVEAASAATWWLIGAMIVSGLFVLVAMVRNGINIFWTSLPDTDIPRIPTVEIAPIVMLLALCVALAFAAGPAMDFFTDTAAFIHAPGAYVSSVLTEPPTP</sequence>
<dbReference type="InterPro" id="IPR050586">
    <property type="entry name" value="CPA3_Na-H_Antiporter_D"/>
</dbReference>
<dbReference type="GO" id="GO:0008137">
    <property type="term" value="F:NADH dehydrogenase (ubiquinone) activity"/>
    <property type="evidence" value="ECO:0007669"/>
    <property type="project" value="InterPro"/>
</dbReference>
<evidence type="ECO:0000256" key="7">
    <source>
        <dbReference type="RuleBase" id="RU000320"/>
    </source>
</evidence>
<keyword evidence="4 7" id="KW-0812">Transmembrane</keyword>
<dbReference type="NCBIfam" id="NF009309">
    <property type="entry name" value="PRK12666.1"/>
    <property type="match status" value="1"/>
</dbReference>
<dbReference type="AlphaFoldDB" id="A0A0F5LEP8"/>
<evidence type="ECO:0000256" key="5">
    <source>
        <dbReference type="ARBA" id="ARBA00022989"/>
    </source>
</evidence>
<reference evidence="10 11" key="1">
    <citation type="submission" date="2015-03" db="EMBL/GenBank/DDBJ databases">
        <authorList>
            <person name="Hassan Y.I."/>
            <person name="Lepp D."/>
            <person name="Zhou T."/>
        </authorList>
    </citation>
    <scope>NUCLEOTIDE SEQUENCE [LARGE SCALE GENOMIC DNA]</scope>
    <source>
        <strain evidence="10 11">GH2-10</strain>
    </source>
</reference>
<keyword evidence="5 8" id="KW-1133">Transmembrane helix</keyword>
<dbReference type="InterPro" id="IPR001750">
    <property type="entry name" value="ND/Mrp_TM"/>
</dbReference>
<feature type="transmembrane region" description="Helical" evidence="8">
    <location>
        <begin position="313"/>
        <end position="334"/>
    </location>
</feature>
<feature type="transmembrane region" description="Helical" evidence="8">
    <location>
        <begin position="168"/>
        <end position="190"/>
    </location>
</feature>
<evidence type="ECO:0000256" key="4">
    <source>
        <dbReference type="ARBA" id="ARBA00022692"/>
    </source>
</evidence>
<keyword evidence="3" id="KW-1003">Cell membrane</keyword>
<dbReference type="OrthoDB" id="9768329at2"/>
<evidence type="ECO:0000313" key="11">
    <source>
        <dbReference type="Proteomes" id="UP000033514"/>
    </source>
</evidence>
<evidence type="ECO:0000256" key="3">
    <source>
        <dbReference type="ARBA" id="ARBA00022475"/>
    </source>
</evidence>
<dbReference type="GO" id="GO:0005886">
    <property type="term" value="C:plasma membrane"/>
    <property type="evidence" value="ECO:0007669"/>
    <property type="project" value="UniProtKB-SubCell"/>
</dbReference>
<comment type="subcellular location">
    <subcellularLocation>
        <location evidence="1">Cell membrane</location>
        <topology evidence="1">Multi-pass membrane protein</topology>
    </subcellularLocation>
    <subcellularLocation>
        <location evidence="7">Membrane</location>
        <topology evidence="7">Multi-pass membrane protein</topology>
    </subcellularLocation>
</comment>
<feature type="transmembrane region" description="Helical" evidence="8">
    <location>
        <begin position="402"/>
        <end position="424"/>
    </location>
</feature>
<evidence type="ECO:0000256" key="6">
    <source>
        <dbReference type="ARBA" id="ARBA00023136"/>
    </source>
</evidence>
<name>A0A0F5LEP8_9HYPH</name>
<feature type="transmembrane region" description="Helical" evidence="8">
    <location>
        <begin position="340"/>
        <end position="357"/>
    </location>
</feature>
<feature type="transmembrane region" description="Helical" evidence="8">
    <location>
        <begin position="483"/>
        <end position="503"/>
    </location>
</feature>
<feature type="transmembrane region" description="Helical" evidence="8">
    <location>
        <begin position="6"/>
        <end position="25"/>
    </location>
</feature>
<accession>A0A0F5LEP8</accession>
<dbReference type="Pfam" id="PF00361">
    <property type="entry name" value="Proton_antipo_M"/>
    <property type="match status" value="1"/>
</dbReference>
<feature type="transmembrane region" description="Helical" evidence="8">
    <location>
        <begin position="37"/>
        <end position="59"/>
    </location>
</feature>
<feature type="transmembrane region" description="Helical" evidence="8">
    <location>
        <begin position="92"/>
        <end position="113"/>
    </location>
</feature>
<feature type="domain" description="NADH:quinone oxidoreductase/Mrp antiporter transmembrane" evidence="9">
    <location>
        <begin position="136"/>
        <end position="448"/>
    </location>
</feature>
<dbReference type="EMBL" id="LAJG01000014">
    <property type="protein sequence ID" value="KKB80047.1"/>
    <property type="molecule type" value="Genomic_DNA"/>
</dbReference>
<comment type="caution">
    <text evidence="10">The sequence shown here is derived from an EMBL/GenBank/DDBJ whole genome shotgun (WGS) entry which is preliminary data.</text>
</comment>
<dbReference type="Proteomes" id="UP000033514">
    <property type="component" value="Unassembled WGS sequence"/>
</dbReference>
<feature type="transmembrane region" description="Helical" evidence="8">
    <location>
        <begin position="252"/>
        <end position="271"/>
    </location>
</feature>
<feature type="transmembrane region" description="Helical" evidence="8">
    <location>
        <begin position="220"/>
        <end position="240"/>
    </location>
</feature>
<keyword evidence="11" id="KW-1185">Reference proteome</keyword>
<dbReference type="STRING" id="361041.VW35_06260"/>
<dbReference type="PANTHER" id="PTHR42703">
    <property type="entry name" value="NADH DEHYDROGENASE"/>
    <property type="match status" value="1"/>
</dbReference>
<dbReference type="PANTHER" id="PTHR42703:SF1">
    <property type="entry name" value="NA(+)_H(+) ANTIPORTER SUBUNIT D1"/>
    <property type="match status" value="1"/>
</dbReference>
<feature type="transmembrane region" description="Helical" evidence="8">
    <location>
        <begin position="65"/>
        <end position="85"/>
    </location>
</feature>
<dbReference type="GO" id="GO:0042773">
    <property type="term" value="P:ATP synthesis coupled electron transport"/>
    <property type="evidence" value="ECO:0007669"/>
    <property type="project" value="InterPro"/>
</dbReference>
<dbReference type="PRINTS" id="PR01437">
    <property type="entry name" value="NUOXDRDTASE4"/>
</dbReference>